<dbReference type="EMBL" id="AKWN02000468">
    <property type="protein sequence ID" value="EMP05055.1"/>
    <property type="molecule type" value="Genomic_DNA"/>
</dbReference>
<gene>
    <name evidence="1" type="ORF">LEP1GSC124_1082</name>
</gene>
<sequence>MNLVYKKKEYDMINSERKNNYYQNDFSPFFFFLIEVYCIAVTNQKRFSNSSFEIITFEGRNVYRDVKISGGYGDVCN</sequence>
<evidence type="ECO:0000313" key="2">
    <source>
        <dbReference type="Proteomes" id="UP000012117"/>
    </source>
</evidence>
<dbReference type="AlphaFoldDB" id="M6ZTI6"/>
<evidence type="ECO:0000313" key="1">
    <source>
        <dbReference type="EMBL" id="EMP05055.1"/>
    </source>
</evidence>
<protein>
    <submittedName>
        <fullName evidence="1">Uncharacterized protein</fullName>
    </submittedName>
</protein>
<name>M6ZTI6_LEPIR</name>
<comment type="caution">
    <text evidence="1">The sequence shown here is derived from an EMBL/GenBank/DDBJ whole genome shotgun (WGS) entry which is preliminary data.</text>
</comment>
<proteinExistence type="predicted"/>
<dbReference type="BioCyc" id="LINT1193029:G11R4-3514-MONOMER"/>
<reference evidence="1 2" key="1">
    <citation type="submission" date="2013-01" db="EMBL/GenBank/DDBJ databases">
        <authorList>
            <person name="Harkins D.M."/>
            <person name="Durkin A.S."/>
            <person name="Brinkac L.M."/>
            <person name="Haft D.H."/>
            <person name="Selengut J.D."/>
            <person name="Sanka R."/>
            <person name="DePew J."/>
            <person name="Purushe J."/>
            <person name="Picardeau M."/>
            <person name="Werts C."/>
            <person name="Goarant C."/>
            <person name="Vinetz J.M."/>
            <person name="Sutton G.G."/>
            <person name="Nierman W.C."/>
            <person name="Fouts D.E."/>
        </authorList>
    </citation>
    <scope>NUCLEOTIDE SEQUENCE [LARGE SCALE GENOMIC DNA]</scope>
    <source>
        <strain evidence="1 2">200701872</strain>
    </source>
</reference>
<dbReference type="Proteomes" id="UP000012117">
    <property type="component" value="Unassembled WGS sequence"/>
</dbReference>
<organism evidence="1 2">
    <name type="scientific">Leptospira interrogans serovar Pyrogenes str. 200701872</name>
    <dbReference type="NCBI Taxonomy" id="1193029"/>
    <lineage>
        <taxon>Bacteria</taxon>
        <taxon>Pseudomonadati</taxon>
        <taxon>Spirochaetota</taxon>
        <taxon>Spirochaetia</taxon>
        <taxon>Leptospirales</taxon>
        <taxon>Leptospiraceae</taxon>
        <taxon>Leptospira</taxon>
    </lineage>
</organism>
<accession>M6ZTI6</accession>